<gene>
    <name evidence="2" type="ORF">AMS66_21825</name>
</gene>
<accession>A0A0M9BLA6</accession>
<dbReference type="PATRIC" id="fig|1705561.3.peg.4556"/>
<dbReference type="OrthoDB" id="2640688at2"/>
<dbReference type="RefSeq" id="WP_053782778.1">
    <property type="nucleotide sequence ID" value="NZ_LITU01000070.1"/>
</dbReference>
<dbReference type="EMBL" id="LITU01000070">
    <property type="protein sequence ID" value="KOY14588.1"/>
    <property type="molecule type" value="Genomic_DNA"/>
</dbReference>
<keyword evidence="1" id="KW-1133">Transmembrane helix</keyword>
<reference evidence="2 3" key="1">
    <citation type="submission" date="2015-08" db="EMBL/GenBank/DDBJ databases">
        <title>Draft genome sequence of cellulolytic and xylanolytic Paenibacillus sp. A59, isolated from a decaying forest soil from Patagonia, Argentina.</title>
        <authorList>
            <person name="Ghio S."/>
            <person name="Caceres A.M."/>
            <person name="Talia P."/>
            <person name="Grasso D."/>
            <person name="Campos E."/>
        </authorList>
    </citation>
    <scope>NUCLEOTIDE SEQUENCE [LARGE SCALE GENOMIC DNA]</scope>
    <source>
        <strain evidence="2 3">A59</strain>
    </source>
</reference>
<proteinExistence type="predicted"/>
<dbReference type="Proteomes" id="UP000037688">
    <property type="component" value="Unassembled WGS sequence"/>
</dbReference>
<keyword evidence="3" id="KW-1185">Reference proteome</keyword>
<evidence type="ECO:0000313" key="3">
    <source>
        <dbReference type="Proteomes" id="UP000037688"/>
    </source>
</evidence>
<keyword evidence="1" id="KW-0472">Membrane</keyword>
<keyword evidence="1" id="KW-0812">Transmembrane</keyword>
<feature type="transmembrane region" description="Helical" evidence="1">
    <location>
        <begin position="33"/>
        <end position="49"/>
    </location>
</feature>
<sequence>MIKPLLFTYLGMVIAVIIMDFKHVRQAAAINRWLSYGLIAISAGIWFYVTNLSKTVFVSAWLTQLIQRWLPLP</sequence>
<feature type="transmembrane region" description="Helical" evidence="1">
    <location>
        <begin position="6"/>
        <end position="21"/>
    </location>
</feature>
<evidence type="ECO:0000313" key="2">
    <source>
        <dbReference type="EMBL" id="KOY14588.1"/>
    </source>
</evidence>
<comment type="caution">
    <text evidence="2">The sequence shown here is derived from an EMBL/GenBank/DDBJ whole genome shotgun (WGS) entry which is preliminary data.</text>
</comment>
<protein>
    <submittedName>
        <fullName evidence="2">Uncharacterized protein</fullName>
    </submittedName>
</protein>
<evidence type="ECO:0000256" key="1">
    <source>
        <dbReference type="SAM" id="Phobius"/>
    </source>
</evidence>
<dbReference type="AlphaFoldDB" id="A0A0M9BLA6"/>
<name>A0A0M9BLA6_9BACL</name>
<organism evidence="2 3">
    <name type="scientific">Paenibacillus xylanivorans</name>
    <dbReference type="NCBI Taxonomy" id="1705561"/>
    <lineage>
        <taxon>Bacteria</taxon>
        <taxon>Bacillati</taxon>
        <taxon>Bacillota</taxon>
        <taxon>Bacilli</taxon>
        <taxon>Bacillales</taxon>
        <taxon>Paenibacillaceae</taxon>
        <taxon>Paenibacillus</taxon>
    </lineage>
</organism>